<dbReference type="Proteomes" id="UP000729402">
    <property type="component" value="Unassembled WGS sequence"/>
</dbReference>
<reference evidence="3" key="1">
    <citation type="journal article" date="2021" name="bioRxiv">
        <title>Whole Genome Assembly and Annotation of Northern Wild Rice, Zizania palustris L., Supports a Whole Genome Duplication in the Zizania Genus.</title>
        <authorList>
            <person name="Haas M."/>
            <person name="Kono T."/>
            <person name="Macchietto M."/>
            <person name="Millas R."/>
            <person name="McGilp L."/>
            <person name="Shao M."/>
            <person name="Duquette J."/>
            <person name="Hirsch C.N."/>
            <person name="Kimball J."/>
        </authorList>
    </citation>
    <scope>NUCLEOTIDE SEQUENCE</scope>
    <source>
        <tissue evidence="3">Fresh leaf tissue</tissue>
    </source>
</reference>
<dbReference type="AlphaFoldDB" id="A0A8J5RIL5"/>
<evidence type="ECO:0000259" key="2">
    <source>
        <dbReference type="Pfam" id="PF07859"/>
    </source>
</evidence>
<reference evidence="3" key="2">
    <citation type="submission" date="2021-02" db="EMBL/GenBank/DDBJ databases">
        <authorList>
            <person name="Kimball J.A."/>
            <person name="Haas M.W."/>
            <person name="Macchietto M."/>
            <person name="Kono T."/>
            <person name="Duquette J."/>
            <person name="Shao M."/>
        </authorList>
    </citation>
    <scope>NUCLEOTIDE SEQUENCE</scope>
    <source>
        <tissue evidence="3">Fresh leaf tissue</tissue>
    </source>
</reference>
<accession>A0A8J5RIL5</accession>
<dbReference type="Pfam" id="PF07859">
    <property type="entry name" value="Abhydrolase_3"/>
    <property type="match status" value="1"/>
</dbReference>
<comment type="caution">
    <text evidence="3">The sequence shown here is derived from an EMBL/GenBank/DDBJ whole genome shotgun (WGS) entry which is preliminary data.</text>
</comment>
<dbReference type="PANTHER" id="PTHR23024">
    <property type="entry name" value="ARYLACETAMIDE DEACETYLASE"/>
    <property type="match status" value="1"/>
</dbReference>
<dbReference type="InterPro" id="IPR013094">
    <property type="entry name" value="AB_hydrolase_3"/>
</dbReference>
<dbReference type="InterPro" id="IPR050466">
    <property type="entry name" value="Carboxylest/Gibb_receptor"/>
</dbReference>
<evidence type="ECO:0000313" key="3">
    <source>
        <dbReference type="EMBL" id="KAG8047467.1"/>
    </source>
</evidence>
<proteinExistence type="predicted"/>
<evidence type="ECO:0000256" key="1">
    <source>
        <dbReference type="SAM" id="MobiDB-lite"/>
    </source>
</evidence>
<sequence>MTMRVAEEGLAHGAKIRGLVMIHPYFLGTNKVCSEKLDPAVRESLRSLWCVMCPTTTGDDDPLINPFVDSAPGLESLACGRVLVCIGEGDVLRDRGHAYYDRLTASGWRGEAEIWQAPGKGTRSTSSSRTATRPSSRTRSSATSSIVDSDGDGWRLASVITY</sequence>
<name>A0A8J5RIL5_ZIZPA</name>
<gene>
    <name evidence="3" type="ORF">GUJ93_ZPchr0008g11737</name>
</gene>
<feature type="compositionally biased region" description="Low complexity" evidence="1">
    <location>
        <begin position="122"/>
        <end position="145"/>
    </location>
</feature>
<protein>
    <recommendedName>
        <fullName evidence="2">Alpha/beta hydrolase fold-3 domain-containing protein</fullName>
    </recommendedName>
</protein>
<feature type="region of interest" description="Disordered" evidence="1">
    <location>
        <begin position="117"/>
        <end position="148"/>
    </location>
</feature>
<dbReference type="EMBL" id="JAAALK010000290">
    <property type="protein sequence ID" value="KAG8047467.1"/>
    <property type="molecule type" value="Genomic_DNA"/>
</dbReference>
<dbReference type="PANTHER" id="PTHR23024:SF660">
    <property type="entry name" value="OS08G0475400 PROTEIN"/>
    <property type="match status" value="1"/>
</dbReference>
<dbReference type="OrthoDB" id="408631at2759"/>
<evidence type="ECO:0000313" key="4">
    <source>
        <dbReference type="Proteomes" id="UP000729402"/>
    </source>
</evidence>
<feature type="domain" description="Alpha/beta hydrolase fold-3" evidence="2">
    <location>
        <begin position="3"/>
        <end position="113"/>
    </location>
</feature>
<organism evidence="3 4">
    <name type="scientific">Zizania palustris</name>
    <name type="common">Northern wild rice</name>
    <dbReference type="NCBI Taxonomy" id="103762"/>
    <lineage>
        <taxon>Eukaryota</taxon>
        <taxon>Viridiplantae</taxon>
        <taxon>Streptophyta</taxon>
        <taxon>Embryophyta</taxon>
        <taxon>Tracheophyta</taxon>
        <taxon>Spermatophyta</taxon>
        <taxon>Magnoliopsida</taxon>
        <taxon>Liliopsida</taxon>
        <taxon>Poales</taxon>
        <taxon>Poaceae</taxon>
        <taxon>BOP clade</taxon>
        <taxon>Oryzoideae</taxon>
        <taxon>Oryzeae</taxon>
        <taxon>Zizaniinae</taxon>
        <taxon>Zizania</taxon>
    </lineage>
</organism>
<keyword evidence="4" id="KW-1185">Reference proteome</keyword>
<dbReference type="GO" id="GO:0016787">
    <property type="term" value="F:hydrolase activity"/>
    <property type="evidence" value="ECO:0007669"/>
    <property type="project" value="InterPro"/>
</dbReference>